<reference evidence="7 8" key="1">
    <citation type="submission" date="2018-07" db="EMBL/GenBank/DDBJ databases">
        <title>A draft genome of a endophytic bacteria, a new species of Pedobacter.</title>
        <authorList>
            <person name="Zhang Z.D."/>
            <person name="Chen Z.J."/>
        </authorList>
    </citation>
    <scope>NUCLEOTIDE SEQUENCE [LARGE SCALE GENOMIC DNA]</scope>
    <source>
        <strain evidence="7 8">RS10</strain>
    </source>
</reference>
<evidence type="ECO:0000313" key="7">
    <source>
        <dbReference type="EMBL" id="RBQ12089.1"/>
    </source>
</evidence>
<gene>
    <name evidence="7" type="ORF">DRW42_00420</name>
</gene>
<dbReference type="InterPro" id="IPR039425">
    <property type="entry name" value="RNA_pol_sigma-70-like"/>
</dbReference>
<dbReference type="InterPro" id="IPR013325">
    <property type="entry name" value="RNA_pol_sigma_r2"/>
</dbReference>
<evidence type="ECO:0000313" key="8">
    <source>
        <dbReference type="Proteomes" id="UP000252081"/>
    </source>
</evidence>
<comment type="similarity">
    <text evidence="1">Belongs to the sigma-70 factor family. ECF subfamily.</text>
</comment>
<comment type="caution">
    <text evidence="7">The sequence shown here is derived from an EMBL/GenBank/DDBJ whole genome shotgun (WGS) entry which is preliminary data.</text>
</comment>
<dbReference type="InterPro" id="IPR013249">
    <property type="entry name" value="RNA_pol_sigma70_r4_t2"/>
</dbReference>
<evidence type="ECO:0000259" key="5">
    <source>
        <dbReference type="Pfam" id="PF04542"/>
    </source>
</evidence>
<dbReference type="Gene3D" id="1.10.1740.10">
    <property type="match status" value="1"/>
</dbReference>
<dbReference type="InterPro" id="IPR013324">
    <property type="entry name" value="RNA_pol_sigma_r3/r4-like"/>
</dbReference>
<keyword evidence="8" id="KW-1185">Reference proteome</keyword>
<dbReference type="PANTHER" id="PTHR43133">
    <property type="entry name" value="RNA POLYMERASE ECF-TYPE SIGMA FACTO"/>
    <property type="match status" value="1"/>
</dbReference>
<dbReference type="Gene3D" id="1.10.10.10">
    <property type="entry name" value="Winged helix-like DNA-binding domain superfamily/Winged helix DNA-binding domain"/>
    <property type="match status" value="1"/>
</dbReference>
<dbReference type="GO" id="GO:0003677">
    <property type="term" value="F:DNA binding"/>
    <property type="evidence" value="ECO:0007669"/>
    <property type="project" value="InterPro"/>
</dbReference>
<dbReference type="Pfam" id="PF04542">
    <property type="entry name" value="Sigma70_r2"/>
    <property type="match status" value="1"/>
</dbReference>
<keyword evidence="4" id="KW-0804">Transcription</keyword>
<proteinExistence type="inferred from homology"/>
<keyword evidence="3" id="KW-0731">Sigma factor</keyword>
<dbReference type="EMBL" id="QNQU01000001">
    <property type="protein sequence ID" value="RBQ12089.1"/>
    <property type="molecule type" value="Genomic_DNA"/>
</dbReference>
<dbReference type="PANTHER" id="PTHR43133:SF25">
    <property type="entry name" value="RNA POLYMERASE SIGMA FACTOR RFAY-RELATED"/>
    <property type="match status" value="1"/>
</dbReference>
<dbReference type="NCBIfam" id="TIGR02937">
    <property type="entry name" value="sigma70-ECF"/>
    <property type="match status" value="1"/>
</dbReference>
<dbReference type="Pfam" id="PF08281">
    <property type="entry name" value="Sigma70_r4_2"/>
    <property type="match status" value="1"/>
</dbReference>
<dbReference type="Proteomes" id="UP000252081">
    <property type="component" value="Unassembled WGS sequence"/>
</dbReference>
<feature type="domain" description="RNA polymerase sigma factor 70 region 4 type 2" evidence="6">
    <location>
        <begin position="107"/>
        <end position="155"/>
    </location>
</feature>
<dbReference type="InterPro" id="IPR014284">
    <property type="entry name" value="RNA_pol_sigma-70_dom"/>
</dbReference>
<name>A0A366LF31_9SPHI</name>
<keyword evidence="2" id="KW-0805">Transcription regulation</keyword>
<dbReference type="OrthoDB" id="9803470at2"/>
<feature type="domain" description="RNA polymerase sigma-70 region 2" evidence="5">
    <location>
        <begin position="11"/>
        <end position="76"/>
    </location>
</feature>
<dbReference type="AlphaFoldDB" id="A0A366LF31"/>
<protein>
    <submittedName>
        <fullName evidence="7">RNA polymerase sigma factor</fullName>
    </submittedName>
</protein>
<evidence type="ECO:0000259" key="6">
    <source>
        <dbReference type="Pfam" id="PF08281"/>
    </source>
</evidence>
<evidence type="ECO:0000256" key="3">
    <source>
        <dbReference type="ARBA" id="ARBA00023082"/>
    </source>
</evidence>
<dbReference type="InterPro" id="IPR036388">
    <property type="entry name" value="WH-like_DNA-bd_sf"/>
</dbReference>
<evidence type="ECO:0000256" key="4">
    <source>
        <dbReference type="ARBA" id="ARBA00023163"/>
    </source>
</evidence>
<dbReference type="GO" id="GO:0016987">
    <property type="term" value="F:sigma factor activity"/>
    <property type="evidence" value="ECO:0007669"/>
    <property type="project" value="UniProtKB-KW"/>
</dbReference>
<evidence type="ECO:0000256" key="2">
    <source>
        <dbReference type="ARBA" id="ARBA00023015"/>
    </source>
</evidence>
<dbReference type="SUPFAM" id="SSF88946">
    <property type="entry name" value="Sigma2 domain of RNA polymerase sigma factors"/>
    <property type="match status" value="1"/>
</dbReference>
<organism evidence="7 8">
    <name type="scientific">Pedobacter miscanthi</name>
    <dbReference type="NCBI Taxonomy" id="2259170"/>
    <lineage>
        <taxon>Bacteria</taxon>
        <taxon>Pseudomonadati</taxon>
        <taxon>Bacteroidota</taxon>
        <taxon>Sphingobacteriia</taxon>
        <taxon>Sphingobacteriales</taxon>
        <taxon>Sphingobacteriaceae</taxon>
        <taxon>Pedobacter</taxon>
    </lineage>
</organism>
<evidence type="ECO:0000256" key="1">
    <source>
        <dbReference type="ARBA" id="ARBA00010641"/>
    </source>
</evidence>
<accession>A0A366LF31</accession>
<dbReference type="InterPro" id="IPR007627">
    <property type="entry name" value="RNA_pol_sigma70_r2"/>
</dbReference>
<dbReference type="GO" id="GO:0006352">
    <property type="term" value="P:DNA-templated transcription initiation"/>
    <property type="evidence" value="ECO:0007669"/>
    <property type="project" value="InterPro"/>
</dbReference>
<dbReference type="SUPFAM" id="SSF88659">
    <property type="entry name" value="Sigma3 and sigma4 domains of RNA polymerase sigma factors"/>
    <property type="match status" value="1"/>
</dbReference>
<dbReference type="CDD" id="cd06171">
    <property type="entry name" value="Sigma70_r4"/>
    <property type="match status" value="1"/>
</dbReference>
<sequence>MNQLDFTQAAQSFQPQLYSHALHFTKDEDDAKDLLQETLIKAFRFCDRFDAGTNLKGWLYVIMKNTFYNGVVKTKRKREVISDEDLDSPSLVHSSTANAGEVKFAMEDIAKAMGALRPNYRIAFQRYFEGYKYEEIAHELGIPLGTVKTYIFQARCDLKKYLKMYR</sequence>